<accession>A0AAP8MC80</accession>
<keyword evidence="1" id="KW-0812">Transmembrane</keyword>
<feature type="transmembrane region" description="Helical" evidence="1">
    <location>
        <begin position="177"/>
        <end position="196"/>
    </location>
</feature>
<reference evidence="2 3" key="1">
    <citation type="submission" date="2018-01" db="EMBL/GenBank/DDBJ databases">
        <title>The draft genome sequence of Halioglobus japonicus S1-36.</title>
        <authorList>
            <person name="Du Z.-J."/>
            <person name="Shi M.-J."/>
        </authorList>
    </citation>
    <scope>NUCLEOTIDE SEQUENCE [LARGE SCALE GENOMIC DNA]</scope>
    <source>
        <strain evidence="2 3">S1-36</strain>
    </source>
</reference>
<feature type="transmembrane region" description="Helical" evidence="1">
    <location>
        <begin position="48"/>
        <end position="68"/>
    </location>
</feature>
<feature type="transmembrane region" description="Helical" evidence="1">
    <location>
        <begin position="137"/>
        <end position="157"/>
    </location>
</feature>
<evidence type="ECO:0000313" key="2">
    <source>
        <dbReference type="EMBL" id="PLW85071.1"/>
    </source>
</evidence>
<name>A0AAP8MC80_9GAMM</name>
<keyword evidence="1" id="KW-1133">Transmembrane helix</keyword>
<sequence length="197" mass="20995">MSNQPIHSGEGNAGTLRSILRLAAMHLIMLILSLFLFDLAVVREDFSLAPLVIIVTGLVAGFLVVNLAHEWCHYIGARATSSHYSVRDKLGMFLFDWDFDANSTRHFLVMSIAGNVGGALALMVVVLTAPALDIARASYIAGAAASFALGAFIEWPVIMRTLRSGNPFAELSRLSPVVLVSSLVGSVAVGAVAWQVA</sequence>
<dbReference type="RefSeq" id="WP_084197931.1">
    <property type="nucleotide sequence ID" value="NZ_BMYL01000004.1"/>
</dbReference>
<evidence type="ECO:0000313" key="3">
    <source>
        <dbReference type="Proteomes" id="UP000235162"/>
    </source>
</evidence>
<gene>
    <name evidence="2" type="ORF">C0029_16200</name>
</gene>
<proteinExistence type="predicted"/>
<dbReference type="Proteomes" id="UP000235162">
    <property type="component" value="Unassembled WGS sequence"/>
</dbReference>
<feature type="transmembrane region" description="Helical" evidence="1">
    <location>
        <begin position="20"/>
        <end position="42"/>
    </location>
</feature>
<dbReference type="AlphaFoldDB" id="A0AAP8MC80"/>
<dbReference type="KEGG" id="hja:BST95_01935"/>
<evidence type="ECO:0000256" key="1">
    <source>
        <dbReference type="SAM" id="Phobius"/>
    </source>
</evidence>
<dbReference type="EMBL" id="PKUR01000004">
    <property type="protein sequence ID" value="PLW85071.1"/>
    <property type="molecule type" value="Genomic_DNA"/>
</dbReference>
<comment type="caution">
    <text evidence="2">The sequence shown here is derived from an EMBL/GenBank/DDBJ whole genome shotgun (WGS) entry which is preliminary data.</text>
</comment>
<keyword evidence="1" id="KW-0472">Membrane</keyword>
<organism evidence="2 3">
    <name type="scientific">Halioglobus japonicus</name>
    <dbReference type="NCBI Taxonomy" id="930805"/>
    <lineage>
        <taxon>Bacteria</taxon>
        <taxon>Pseudomonadati</taxon>
        <taxon>Pseudomonadota</taxon>
        <taxon>Gammaproteobacteria</taxon>
        <taxon>Cellvibrionales</taxon>
        <taxon>Halieaceae</taxon>
        <taxon>Halioglobus</taxon>
    </lineage>
</organism>
<keyword evidence="3" id="KW-1185">Reference proteome</keyword>
<protein>
    <submittedName>
        <fullName evidence="2">Uncharacterized protein</fullName>
    </submittedName>
</protein>
<feature type="transmembrane region" description="Helical" evidence="1">
    <location>
        <begin position="107"/>
        <end position="131"/>
    </location>
</feature>